<dbReference type="SMART" id="SM00698">
    <property type="entry name" value="MORN"/>
    <property type="match status" value="3"/>
</dbReference>
<keyword evidence="4" id="KW-1185">Reference proteome</keyword>
<keyword evidence="1" id="KW-0677">Repeat</keyword>
<sequence length="244" mass="26249">MKKRSVFPAILTIALTLSGAAAWGSPTAQAADAKQALKLAGGATYYGQVENGLPDGRGTIKWPGGKSYSGTFADGKRSGTGKYINEYTDASSGYRHKTVYNGAWSGDRMNGKGTLTDKRSEAGGRVVSNEIQAGTFKNNVLASGYEVVHAEADPEYSFTYRGQGLLLNVLGYNENLVSLWKSGGLFNVTYQKGSVSRNYSIFPEDSASAEKQRQASLKYLRGIAGQVAPHLQQFEKLSKQVPLK</sequence>
<evidence type="ECO:0000313" key="3">
    <source>
        <dbReference type="EMBL" id="NGZ77061.1"/>
    </source>
</evidence>
<dbReference type="RefSeq" id="WP_166276752.1">
    <property type="nucleotide sequence ID" value="NZ_JAAFGS010000006.1"/>
</dbReference>
<dbReference type="Gene3D" id="2.20.110.10">
    <property type="entry name" value="Histone H3 K4-specific methyltransferase SET7/9 N-terminal domain"/>
    <property type="match status" value="1"/>
</dbReference>
<dbReference type="Proteomes" id="UP000800303">
    <property type="component" value="Unassembled WGS sequence"/>
</dbReference>
<dbReference type="InterPro" id="IPR003409">
    <property type="entry name" value="MORN"/>
</dbReference>
<feature type="signal peptide" evidence="2">
    <location>
        <begin position="1"/>
        <end position="30"/>
    </location>
</feature>
<name>A0ABX0F7W7_9BACL</name>
<comment type="caution">
    <text evidence="3">The sequence shown here is derived from an EMBL/GenBank/DDBJ whole genome shotgun (WGS) entry which is preliminary data.</text>
</comment>
<evidence type="ECO:0008006" key="5">
    <source>
        <dbReference type="Google" id="ProtNLM"/>
    </source>
</evidence>
<dbReference type="PANTHER" id="PTHR23084:SF263">
    <property type="entry name" value="MORN REPEAT-CONTAINING PROTEIN 1"/>
    <property type="match status" value="1"/>
</dbReference>
<dbReference type="EMBL" id="JAAFGS010000006">
    <property type="protein sequence ID" value="NGZ77061.1"/>
    <property type="molecule type" value="Genomic_DNA"/>
</dbReference>
<reference evidence="3 4" key="1">
    <citation type="submission" date="2020-01" db="EMBL/GenBank/DDBJ databases">
        <title>Polyphasic characterisation and genomic insights into a novel alkali tolerant bacterium VR-M41.</title>
        <authorList>
            <person name="Vemuluri V.R."/>
        </authorList>
    </citation>
    <scope>NUCLEOTIDE SEQUENCE [LARGE SCALE GENOMIC DNA]</scope>
    <source>
        <strain evidence="3 4">VR-M41</strain>
    </source>
</reference>
<dbReference type="Pfam" id="PF02493">
    <property type="entry name" value="MORN"/>
    <property type="match status" value="3"/>
</dbReference>
<organism evidence="3 4">
    <name type="scientific">Saccharibacillus alkalitolerans</name>
    <dbReference type="NCBI Taxonomy" id="2705290"/>
    <lineage>
        <taxon>Bacteria</taxon>
        <taxon>Bacillati</taxon>
        <taxon>Bacillota</taxon>
        <taxon>Bacilli</taxon>
        <taxon>Bacillales</taxon>
        <taxon>Paenibacillaceae</taxon>
        <taxon>Saccharibacillus</taxon>
    </lineage>
</organism>
<accession>A0ABX0F7W7</accession>
<dbReference type="PANTHER" id="PTHR23084">
    <property type="entry name" value="PHOSPHATIDYLINOSITOL-4-PHOSPHATE 5-KINASE RELATED"/>
    <property type="match status" value="1"/>
</dbReference>
<evidence type="ECO:0000313" key="4">
    <source>
        <dbReference type="Proteomes" id="UP000800303"/>
    </source>
</evidence>
<evidence type="ECO:0000256" key="1">
    <source>
        <dbReference type="ARBA" id="ARBA00022737"/>
    </source>
</evidence>
<proteinExistence type="predicted"/>
<protein>
    <recommendedName>
        <fullName evidence="5">MORN repeat-containing protein</fullName>
    </recommendedName>
</protein>
<evidence type="ECO:0000256" key="2">
    <source>
        <dbReference type="SAM" id="SignalP"/>
    </source>
</evidence>
<keyword evidence="2" id="KW-0732">Signal</keyword>
<feature type="chain" id="PRO_5045617639" description="MORN repeat-containing protein" evidence="2">
    <location>
        <begin position="31"/>
        <end position="244"/>
    </location>
</feature>
<gene>
    <name evidence="3" type="ORF">GYN08_17280</name>
</gene>
<dbReference type="SUPFAM" id="SSF82185">
    <property type="entry name" value="Histone H3 K4-specific methyltransferase SET7/9 N-terminal domain"/>
    <property type="match status" value="1"/>
</dbReference>